<accession>A0AA39V181</accession>
<feature type="repeat" description="ANK" evidence="1">
    <location>
        <begin position="491"/>
        <end position="523"/>
    </location>
</feature>
<keyword evidence="1" id="KW-0040">ANK repeat</keyword>
<dbReference type="InterPro" id="IPR036770">
    <property type="entry name" value="Ankyrin_rpt-contain_sf"/>
</dbReference>
<dbReference type="Gene3D" id="1.25.40.20">
    <property type="entry name" value="Ankyrin repeat-containing domain"/>
    <property type="match status" value="2"/>
</dbReference>
<dbReference type="InterPro" id="IPR002110">
    <property type="entry name" value="Ankyrin_rpt"/>
</dbReference>
<evidence type="ECO:0000256" key="2">
    <source>
        <dbReference type="SAM" id="Coils"/>
    </source>
</evidence>
<dbReference type="SMART" id="SM00248">
    <property type="entry name" value="ANK"/>
    <property type="match status" value="5"/>
</dbReference>
<protein>
    <recommendedName>
        <fullName evidence="5">Ankyrin</fullName>
    </recommendedName>
</protein>
<feature type="repeat" description="ANK" evidence="1">
    <location>
        <begin position="636"/>
        <end position="668"/>
    </location>
</feature>
<feature type="coiled-coil region" evidence="2">
    <location>
        <begin position="104"/>
        <end position="131"/>
    </location>
</feature>
<evidence type="ECO:0008006" key="5">
    <source>
        <dbReference type="Google" id="ProtNLM"/>
    </source>
</evidence>
<reference evidence="3" key="1">
    <citation type="submission" date="2023-03" db="EMBL/GenBank/DDBJ databases">
        <title>Complete genome of Cladonia borealis.</title>
        <authorList>
            <person name="Park H."/>
        </authorList>
    </citation>
    <scope>NUCLEOTIDE SEQUENCE</scope>
    <source>
        <strain evidence="3">ANT050790</strain>
    </source>
</reference>
<dbReference type="AlphaFoldDB" id="A0AA39V181"/>
<dbReference type="Proteomes" id="UP001166286">
    <property type="component" value="Unassembled WGS sequence"/>
</dbReference>
<proteinExistence type="predicted"/>
<gene>
    <name evidence="3" type="ORF">JMJ35_005106</name>
</gene>
<keyword evidence="2" id="KW-0175">Coiled coil</keyword>
<organism evidence="3 4">
    <name type="scientific">Cladonia borealis</name>
    <dbReference type="NCBI Taxonomy" id="184061"/>
    <lineage>
        <taxon>Eukaryota</taxon>
        <taxon>Fungi</taxon>
        <taxon>Dikarya</taxon>
        <taxon>Ascomycota</taxon>
        <taxon>Pezizomycotina</taxon>
        <taxon>Lecanoromycetes</taxon>
        <taxon>OSLEUM clade</taxon>
        <taxon>Lecanoromycetidae</taxon>
        <taxon>Lecanorales</taxon>
        <taxon>Lecanorineae</taxon>
        <taxon>Cladoniaceae</taxon>
        <taxon>Cladonia</taxon>
    </lineage>
</organism>
<dbReference type="PANTHER" id="PTHR24118:SF99">
    <property type="entry name" value="POTE ANKYRIN DOMAIN FAMILY MEMBER 3C-RELATED"/>
    <property type="match status" value="1"/>
</dbReference>
<dbReference type="EMBL" id="JAFEKC020000011">
    <property type="protein sequence ID" value="KAK0511978.1"/>
    <property type="molecule type" value="Genomic_DNA"/>
</dbReference>
<evidence type="ECO:0000313" key="4">
    <source>
        <dbReference type="Proteomes" id="UP001166286"/>
    </source>
</evidence>
<dbReference type="PROSITE" id="PS50297">
    <property type="entry name" value="ANK_REP_REGION"/>
    <property type="match status" value="3"/>
</dbReference>
<sequence length="783" mass="88779">MEPLSVTASVVAVLGAARRLSKGVGLLKAAESAPESLDDLLLHLSGIEEVLQAIQDVSTEPSTVSPGLSRVLGRTKAKFVEMESLIQYTLTEAGESSKVDRWQWLRKRDEVEKLRRQLDALRNDLTALISTQNLATLQWVSIHTRESWAVQQRHNHSLTERLARSEAFFAFLCDKIEESSATQRELNRLLGEFRVTRLKPAIDQQAVASPRTRTTVPKDPEMRPRMRAKSEIQMQTVLPLRKCFQECPCVCHKFRRFELPSKTSALFGSGSIGFRGFPFWRTGCNYRHCKQDVGPLIVINYFLPTWLSRTMLYAWFTSAPLCPPEFLIRTYQVVPYDNFLVSAVVKGDLQTLQNAFATRKFSPYVLCESEGVLCASEGDTLLHLAAVSYSKEASAILRFLLSIGLDPGLTNAKGISAADYSIDKVAVTDPYQRLCARPLARIDAFPAEHLEDACENRGFSEIHKIVWGISYDDLDTIIRVCPKALDGVDSYGYTPLDYAVRFAKSNHVRALLSHGADIGRRPHVLFWKAVESGDYASMQLLLDRALRPNDMLLSLHEDDDSAFPFGYFPLWNEHSVDWKPEVDRLLNDHGFNFNIWGSDGVTALMDCCRRDSSRYGTERMKLLLEQGVDPEITDKYGQTAIHHALYNDNVPAFELLTEYGARLDARTSKGETVLHMAIQRTRRVDMVYSLFKAGIMQLDLDARRYGKTAFNVLRLRAAETNAWYWAFSPSFRFKPVKFEIGDHVRIIRAFEALFQEIQEHQGVPLKDRYPALHIAVLHEMKAV</sequence>
<comment type="caution">
    <text evidence="3">The sequence shown here is derived from an EMBL/GenBank/DDBJ whole genome shotgun (WGS) entry which is preliminary data.</text>
</comment>
<evidence type="ECO:0000256" key="1">
    <source>
        <dbReference type="PROSITE-ProRule" id="PRU00023"/>
    </source>
</evidence>
<dbReference type="PANTHER" id="PTHR24118">
    <property type="entry name" value="POTE ANKYRIN DOMAIN"/>
    <property type="match status" value="1"/>
</dbReference>
<name>A0AA39V181_9LECA</name>
<evidence type="ECO:0000313" key="3">
    <source>
        <dbReference type="EMBL" id="KAK0511978.1"/>
    </source>
</evidence>
<dbReference type="SUPFAM" id="SSF48403">
    <property type="entry name" value="Ankyrin repeat"/>
    <property type="match status" value="1"/>
</dbReference>
<dbReference type="Pfam" id="PF13606">
    <property type="entry name" value="Ank_3"/>
    <property type="match status" value="1"/>
</dbReference>
<dbReference type="Pfam" id="PF12796">
    <property type="entry name" value="Ank_2"/>
    <property type="match status" value="1"/>
</dbReference>
<feature type="repeat" description="ANK" evidence="1">
    <location>
        <begin position="377"/>
        <end position="412"/>
    </location>
</feature>
<dbReference type="PROSITE" id="PS50088">
    <property type="entry name" value="ANK_REPEAT"/>
    <property type="match status" value="3"/>
</dbReference>
<keyword evidence="4" id="KW-1185">Reference proteome</keyword>